<dbReference type="Pfam" id="PF00083">
    <property type="entry name" value="Sugar_tr"/>
    <property type="match status" value="1"/>
</dbReference>
<evidence type="ECO:0000256" key="8">
    <source>
        <dbReference type="ARBA" id="ARBA00023136"/>
    </source>
</evidence>
<dbReference type="GO" id="GO:0005886">
    <property type="term" value="C:plasma membrane"/>
    <property type="evidence" value="ECO:0007669"/>
    <property type="project" value="UniProtKB-SubCell"/>
</dbReference>
<feature type="transmembrane region" description="Helical" evidence="10">
    <location>
        <begin position="350"/>
        <end position="373"/>
    </location>
</feature>
<dbReference type="AlphaFoldDB" id="A0AA41Y8F5"/>
<feature type="transmembrane region" description="Helical" evidence="10">
    <location>
        <begin position="12"/>
        <end position="32"/>
    </location>
</feature>
<dbReference type="PROSITE" id="PS00217">
    <property type="entry name" value="SUGAR_TRANSPORT_2"/>
    <property type="match status" value="1"/>
</dbReference>
<keyword evidence="3 9" id="KW-0813">Transport</keyword>
<dbReference type="PRINTS" id="PR00171">
    <property type="entry name" value="SUGRTRNSPORT"/>
</dbReference>
<dbReference type="InterPro" id="IPR020846">
    <property type="entry name" value="MFS_dom"/>
</dbReference>
<keyword evidence="7 10" id="KW-1133">Transmembrane helix</keyword>
<feature type="transmembrane region" description="Helical" evidence="10">
    <location>
        <begin position="107"/>
        <end position="128"/>
    </location>
</feature>
<feature type="transmembrane region" description="Helical" evidence="10">
    <location>
        <begin position="82"/>
        <end position="101"/>
    </location>
</feature>
<feature type="transmembrane region" description="Helical" evidence="10">
    <location>
        <begin position="385"/>
        <end position="407"/>
    </location>
</feature>
<evidence type="ECO:0000256" key="5">
    <source>
        <dbReference type="ARBA" id="ARBA00022597"/>
    </source>
</evidence>
<comment type="subcellular location">
    <subcellularLocation>
        <location evidence="1">Cell membrane</location>
        <topology evidence="1">Multi-pass membrane protein</topology>
    </subcellularLocation>
</comment>
<name>A0AA41Y8F5_9BACT</name>
<feature type="transmembrane region" description="Helical" evidence="10">
    <location>
        <begin position="140"/>
        <end position="158"/>
    </location>
</feature>
<dbReference type="InterPro" id="IPR003663">
    <property type="entry name" value="Sugar/inositol_transpt"/>
</dbReference>
<feature type="domain" description="Major facilitator superfamily (MFS) profile" evidence="11">
    <location>
        <begin position="16"/>
        <end position="439"/>
    </location>
</feature>
<evidence type="ECO:0000256" key="3">
    <source>
        <dbReference type="ARBA" id="ARBA00022448"/>
    </source>
</evidence>
<dbReference type="EMBL" id="JAPAAF010000012">
    <property type="protein sequence ID" value="MCW0483097.1"/>
    <property type="molecule type" value="Genomic_DNA"/>
</dbReference>
<evidence type="ECO:0000256" key="4">
    <source>
        <dbReference type="ARBA" id="ARBA00022475"/>
    </source>
</evidence>
<dbReference type="GO" id="GO:0022857">
    <property type="term" value="F:transmembrane transporter activity"/>
    <property type="evidence" value="ECO:0007669"/>
    <property type="project" value="InterPro"/>
</dbReference>
<protein>
    <submittedName>
        <fullName evidence="12">Sugar porter family MFS transporter</fullName>
    </submittedName>
</protein>
<evidence type="ECO:0000256" key="7">
    <source>
        <dbReference type="ARBA" id="ARBA00022989"/>
    </source>
</evidence>
<comment type="similarity">
    <text evidence="2 9">Belongs to the major facilitator superfamily. Sugar transporter (TC 2.A.1.1) family.</text>
</comment>
<dbReference type="PANTHER" id="PTHR48023:SF4">
    <property type="entry name" value="D-XYLOSE-PROTON SYMPORTER-LIKE 2"/>
    <property type="match status" value="1"/>
</dbReference>
<reference evidence="12" key="1">
    <citation type="submission" date="2022-10" db="EMBL/GenBank/DDBJ databases">
        <title>Gaoshiqiia sediminis gen. nov., sp. nov., isolated from coastal sediment.</title>
        <authorList>
            <person name="Yu W.X."/>
            <person name="Mu D.S."/>
            <person name="Du J.Z."/>
            <person name="Liang Y.Q."/>
        </authorList>
    </citation>
    <scope>NUCLEOTIDE SEQUENCE</scope>
    <source>
        <strain evidence="12">A06</strain>
    </source>
</reference>
<dbReference type="SUPFAM" id="SSF103473">
    <property type="entry name" value="MFS general substrate transporter"/>
    <property type="match status" value="1"/>
</dbReference>
<dbReference type="InterPro" id="IPR005829">
    <property type="entry name" value="Sugar_transporter_CS"/>
</dbReference>
<gene>
    <name evidence="12" type="ORF">N2K84_10175</name>
</gene>
<evidence type="ECO:0000313" key="12">
    <source>
        <dbReference type="EMBL" id="MCW0483097.1"/>
    </source>
</evidence>
<evidence type="ECO:0000256" key="10">
    <source>
        <dbReference type="SAM" id="Phobius"/>
    </source>
</evidence>
<evidence type="ECO:0000256" key="9">
    <source>
        <dbReference type="RuleBase" id="RU003346"/>
    </source>
</evidence>
<dbReference type="NCBIfam" id="TIGR00879">
    <property type="entry name" value="SP"/>
    <property type="match status" value="1"/>
</dbReference>
<accession>A0AA41Y8F5</accession>
<dbReference type="InterPro" id="IPR005828">
    <property type="entry name" value="MFS_sugar_transport-like"/>
</dbReference>
<evidence type="ECO:0000256" key="6">
    <source>
        <dbReference type="ARBA" id="ARBA00022692"/>
    </source>
</evidence>
<sequence>MMTKTNHAPQGYLYWITFVAINGGLLFGLNMAGISGAVDMLKDEFSLTDSGLGTVAALLTIGCLIGALFTGNFTEKYGRRKVMLATAVLYIISALGCALAESSAILIVFRVLSGLAVGATSVVGPMYISEISPAHNRGRLVSMNQFAITIGIVLAYIFDYLLIGLGDNSWRYMLAVPALFGSLYLVFILVSFPESPRWLVSKTRKAEAEAIMLKIGGKALVASELPQMEKVISEEKKKEKLKISELFKGKTGKIVLIGTLIAALQQITGINAVIMFAPEMFKAAGSAKGDSMMQAMVVGLVNFLMTIVALWLVDKKGRKTLLLWGAVGMIVSLTYLTWEFAKPVQYGPGVLAALLVYISFFAASFAPVMWVIISEIYPNRIKGVAMSFSTAVSWLCTFLTVYFAPVIQGGLGLSYLFGIFGIFSVLAFVFVKIWIPETKGKSLEQIEKELGII</sequence>
<dbReference type="PANTHER" id="PTHR48023">
    <property type="entry name" value="D-XYLOSE-PROTON SYMPORTER-LIKE 2"/>
    <property type="match status" value="1"/>
</dbReference>
<evidence type="ECO:0000259" key="11">
    <source>
        <dbReference type="PROSITE" id="PS50850"/>
    </source>
</evidence>
<evidence type="ECO:0000256" key="1">
    <source>
        <dbReference type="ARBA" id="ARBA00004651"/>
    </source>
</evidence>
<evidence type="ECO:0000256" key="2">
    <source>
        <dbReference type="ARBA" id="ARBA00010992"/>
    </source>
</evidence>
<keyword evidence="8 10" id="KW-0472">Membrane</keyword>
<organism evidence="12 13">
    <name type="scientific">Gaoshiqia sediminis</name>
    <dbReference type="NCBI Taxonomy" id="2986998"/>
    <lineage>
        <taxon>Bacteria</taxon>
        <taxon>Pseudomonadati</taxon>
        <taxon>Bacteroidota</taxon>
        <taxon>Bacteroidia</taxon>
        <taxon>Marinilabiliales</taxon>
        <taxon>Prolixibacteraceae</taxon>
        <taxon>Gaoshiqia</taxon>
    </lineage>
</organism>
<proteinExistence type="inferred from homology"/>
<dbReference type="RefSeq" id="WP_282591699.1">
    <property type="nucleotide sequence ID" value="NZ_JAPAAF010000012.1"/>
</dbReference>
<feature type="transmembrane region" description="Helical" evidence="10">
    <location>
        <begin position="413"/>
        <end position="435"/>
    </location>
</feature>
<dbReference type="FunFam" id="1.20.1250.20:FF:000122">
    <property type="entry name" value="D-xylose transporter XylE"/>
    <property type="match status" value="1"/>
</dbReference>
<feature type="transmembrane region" description="Helical" evidence="10">
    <location>
        <begin position="320"/>
        <end position="338"/>
    </location>
</feature>
<keyword evidence="4" id="KW-1003">Cell membrane</keyword>
<evidence type="ECO:0000313" key="13">
    <source>
        <dbReference type="Proteomes" id="UP001163821"/>
    </source>
</evidence>
<keyword evidence="5" id="KW-0762">Sugar transport</keyword>
<feature type="transmembrane region" description="Helical" evidence="10">
    <location>
        <begin position="254"/>
        <end position="277"/>
    </location>
</feature>
<feature type="transmembrane region" description="Helical" evidence="10">
    <location>
        <begin position="170"/>
        <end position="192"/>
    </location>
</feature>
<dbReference type="Proteomes" id="UP001163821">
    <property type="component" value="Unassembled WGS sequence"/>
</dbReference>
<dbReference type="PROSITE" id="PS50850">
    <property type="entry name" value="MFS"/>
    <property type="match status" value="1"/>
</dbReference>
<comment type="caution">
    <text evidence="12">The sequence shown here is derived from an EMBL/GenBank/DDBJ whole genome shotgun (WGS) entry which is preliminary data.</text>
</comment>
<feature type="transmembrane region" description="Helical" evidence="10">
    <location>
        <begin position="292"/>
        <end position="313"/>
    </location>
</feature>
<dbReference type="InterPro" id="IPR036259">
    <property type="entry name" value="MFS_trans_sf"/>
</dbReference>
<dbReference type="InterPro" id="IPR050820">
    <property type="entry name" value="MFS_Sugar_Transporter"/>
</dbReference>
<dbReference type="Gene3D" id="1.20.1250.20">
    <property type="entry name" value="MFS general substrate transporter like domains"/>
    <property type="match status" value="1"/>
</dbReference>
<keyword evidence="6 10" id="KW-0812">Transmembrane</keyword>
<feature type="transmembrane region" description="Helical" evidence="10">
    <location>
        <begin position="52"/>
        <end position="70"/>
    </location>
</feature>
<keyword evidence="13" id="KW-1185">Reference proteome</keyword>